<name>A0A7C9UYW1_9PROT</name>
<comment type="caution">
    <text evidence="2">The sequence shown here is derived from an EMBL/GenBank/DDBJ whole genome shotgun (WGS) entry which is preliminary data.</text>
</comment>
<keyword evidence="1" id="KW-0732">Signal</keyword>
<evidence type="ECO:0008006" key="4">
    <source>
        <dbReference type="Google" id="ProtNLM"/>
    </source>
</evidence>
<feature type="signal peptide" evidence="1">
    <location>
        <begin position="1"/>
        <end position="21"/>
    </location>
</feature>
<gene>
    <name evidence="2" type="ORF">G4223_07095</name>
</gene>
<sequence length="126" mass="13260">MRRLFFACVAVVMVAACTSTTGTSISEERLAELKKGRATIQDVTAQFGQPSAAQLMPNGERVLVYTQQKVRMDPKAAIPIVGLFANESGYSTATVSITFATDGTLASYSSQSMNFGGGTSYSSGAK</sequence>
<feature type="chain" id="PRO_5028915864" description="Outer membrane protein assembly factor BamE" evidence="1">
    <location>
        <begin position="22"/>
        <end position="126"/>
    </location>
</feature>
<dbReference type="EMBL" id="JAAIYP010000034">
    <property type="protein sequence ID" value="NFV79874.1"/>
    <property type="molecule type" value="Genomic_DNA"/>
</dbReference>
<keyword evidence="3" id="KW-1185">Reference proteome</keyword>
<protein>
    <recommendedName>
        <fullName evidence="4">Outer membrane protein assembly factor BamE</fullName>
    </recommendedName>
</protein>
<organism evidence="2 3">
    <name type="scientific">Magnetospirillum aberrantis SpK</name>
    <dbReference type="NCBI Taxonomy" id="908842"/>
    <lineage>
        <taxon>Bacteria</taxon>
        <taxon>Pseudomonadati</taxon>
        <taxon>Pseudomonadota</taxon>
        <taxon>Alphaproteobacteria</taxon>
        <taxon>Rhodospirillales</taxon>
        <taxon>Rhodospirillaceae</taxon>
        <taxon>Magnetospirillum</taxon>
    </lineage>
</organism>
<accession>A0A7C9UYW1</accession>
<dbReference type="RefSeq" id="WP_163677041.1">
    <property type="nucleotide sequence ID" value="NZ_JAAIYP010000034.1"/>
</dbReference>
<dbReference type="Proteomes" id="UP000480684">
    <property type="component" value="Unassembled WGS sequence"/>
</dbReference>
<evidence type="ECO:0000256" key="1">
    <source>
        <dbReference type="SAM" id="SignalP"/>
    </source>
</evidence>
<proteinExistence type="predicted"/>
<evidence type="ECO:0000313" key="3">
    <source>
        <dbReference type="Proteomes" id="UP000480684"/>
    </source>
</evidence>
<dbReference type="AlphaFoldDB" id="A0A7C9UYW1"/>
<evidence type="ECO:0000313" key="2">
    <source>
        <dbReference type="EMBL" id="NFV79874.1"/>
    </source>
</evidence>
<dbReference type="PROSITE" id="PS51257">
    <property type="entry name" value="PROKAR_LIPOPROTEIN"/>
    <property type="match status" value="1"/>
</dbReference>
<reference evidence="2 3" key="1">
    <citation type="submission" date="2020-02" db="EMBL/GenBank/DDBJ databases">
        <authorList>
            <person name="Dziuba M."/>
            <person name="Kuznetsov B."/>
            <person name="Mardanov A."/>
            <person name="Ravin N."/>
            <person name="Grouzdev D."/>
        </authorList>
    </citation>
    <scope>NUCLEOTIDE SEQUENCE [LARGE SCALE GENOMIC DNA]</scope>
    <source>
        <strain evidence="2 3">SpK</strain>
    </source>
</reference>